<accession>A0A1Y3EA48</accession>
<sequence length="121" mass="13298">MSSLALVLAADQETDCQNRIMVDVAPVVGSGTSSSSTVETVSVDGRSAFLARQTNLGEQADTFNATAAAALYSQYAVIQQHFWLFGAFDAVPIFDSHWTTVWLQFIPFNGQHNRHGCCYYR</sequence>
<evidence type="ECO:0000313" key="1">
    <source>
        <dbReference type="EMBL" id="OUC42004.1"/>
    </source>
</evidence>
<protein>
    <submittedName>
        <fullName evidence="1">Uncharacterized protein</fullName>
    </submittedName>
</protein>
<evidence type="ECO:0000313" key="2">
    <source>
        <dbReference type="Proteomes" id="UP000243006"/>
    </source>
</evidence>
<gene>
    <name evidence="1" type="ORF">D917_10514</name>
</gene>
<dbReference type="Proteomes" id="UP000243006">
    <property type="component" value="Unassembled WGS sequence"/>
</dbReference>
<proteinExistence type="predicted"/>
<dbReference type="AlphaFoldDB" id="A0A1Y3EA48"/>
<organism evidence="1 2">
    <name type="scientific">Trichinella nativa</name>
    <dbReference type="NCBI Taxonomy" id="6335"/>
    <lineage>
        <taxon>Eukaryota</taxon>
        <taxon>Metazoa</taxon>
        <taxon>Ecdysozoa</taxon>
        <taxon>Nematoda</taxon>
        <taxon>Enoplea</taxon>
        <taxon>Dorylaimia</taxon>
        <taxon>Trichinellida</taxon>
        <taxon>Trichinellidae</taxon>
        <taxon>Trichinella</taxon>
    </lineage>
</organism>
<reference evidence="1 2" key="1">
    <citation type="submission" date="2015-04" db="EMBL/GenBank/DDBJ databases">
        <title>Draft genome of the roundworm Trichinella nativa.</title>
        <authorList>
            <person name="Mitreva M."/>
        </authorList>
    </citation>
    <scope>NUCLEOTIDE SEQUENCE [LARGE SCALE GENOMIC DNA]</scope>
    <source>
        <strain evidence="1 2">ISS45</strain>
    </source>
</reference>
<name>A0A1Y3EA48_9BILA</name>
<dbReference type="EMBL" id="LVZM01018519">
    <property type="protein sequence ID" value="OUC42004.1"/>
    <property type="molecule type" value="Genomic_DNA"/>
</dbReference>
<comment type="caution">
    <text evidence="1">The sequence shown here is derived from an EMBL/GenBank/DDBJ whole genome shotgun (WGS) entry which is preliminary data.</text>
</comment>